<gene>
    <name evidence="1" type="ORF">AMATHDRAFT_9267</name>
</gene>
<keyword evidence="2" id="KW-1185">Reference proteome</keyword>
<sequence>MSAPQPQFNNTGQVDITLVSVTSTETAVPKGSAVVTLDATQAPYDVQVRPDTGTVSIGTISIVDGDTVDVMCDAGYKDAAFTCTMAIGTSS</sequence>
<organism evidence="1 2">
    <name type="scientific">Amanita thiersii Skay4041</name>
    <dbReference type="NCBI Taxonomy" id="703135"/>
    <lineage>
        <taxon>Eukaryota</taxon>
        <taxon>Fungi</taxon>
        <taxon>Dikarya</taxon>
        <taxon>Basidiomycota</taxon>
        <taxon>Agaricomycotina</taxon>
        <taxon>Agaricomycetes</taxon>
        <taxon>Agaricomycetidae</taxon>
        <taxon>Agaricales</taxon>
        <taxon>Pluteineae</taxon>
        <taxon>Amanitaceae</taxon>
        <taxon>Amanita</taxon>
    </lineage>
</organism>
<dbReference type="EMBL" id="KZ302390">
    <property type="protein sequence ID" value="PFH45422.1"/>
    <property type="molecule type" value="Genomic_DNA"/>
</dbReference>
<dbReference type="AlphaFoldDB" id="A0A2A9NCJ7"/>
<reference evidence="1 2" key="1">
    <citation type="submission" date="2014-02" db="EMBL/GenBank/DDBJ databases">
        <title>Transposable element dynamics among asymbiotic and ectomycorrhizal Amanita fungi.</title>
        <authorList>
            <consortium name="DOE Joint Genome Institute"/>
            <person name="Hess J."/>
            <person name="Skrede I."/>
            <person name="Wolfe B."/>
            <person name="LaButti K."/>
            <person name="Ohm R.A."/>
            <person name="Grigoriev I.V."/>
            <person name="Pringle A."/>
        </authorList>
    </citation>
    <scope>NUCLEOTIDE SEQUENCE [LARGE SCALE GENOMIC DNA]</scope>
    <source>
        <strain evidence="1 2">SKay4041</strain>
    </source>
</reference>
<protein>
    <submittedName>
        <fullName evidence="1">Uncharacterized protein</fullName>
    </submittedName>
</protein>
<name>A0A2A9NCJ7_9AGAR</name>
<evidence type="ECO:0000313" key="2">
    <source>
        <dbReference type="Proteomes" id="UP000242287"/>
    </source>
</evidence>
<evidence type="ECO:0000313" key="1">
    <source>
        <dbReference type="EMBL" id="PFH45422.1"/>
    </source>
</evidence>
<accession>A0A2A9NCJ7</accession>
<proteinExistence type="predicted"/>
<dbReference type="Proteomes" id="UP000242287">
    <property type="component" value="Unassembled WGS sequence"/>
</dbReference>